<dbReference type="PANTHER" id="PTHR19278">
    <property type="entry name" value="OROTATE PHOSPHORIBOSYLTRANSFERASE"/>
    <property type="match status" value="1"/>
</dbReference>
<sequence>MNISQELAKKLLEIKAVTVKSTDDLFTWASGIKSPIYCDNRLTMSYPNVRELIAKGFEDLIRENYPEAEVLVGTATAGIPHAAWVSQRTNLPMAYVRSSAKEHGKGNQIEGLVKKGQKVVVVEDLLSTGGSSMKAVKALQEAGADVLGVVAIFTYGFEKVDTVFKEENIPYHTLTSYSVLLPIAIEMGYVEEGEKELLEKWSKEPYIFTKQ</sequence>
<accession>A0A4V2SB67</accession>
<keyword evidence="9" id="KW-1185">Reference proteome</keyword>
<dbReference type="CDD" id="cd06223">
    <property type="entry name" value="PRTases_typeI"/>
    <property type="match status" value="1"/>
</dbReference>
<dbReference type="GO" id="GO:0019856">
    <property type="term" value="P:pyrimidine nucleobase biosynthetic process"/>
    <property type="evidence" value="ECO:0007669"/>
    <property type="project" value="TreeGrafter"/>
</dbReference>
<dbReference type="PANTHER" id="PTHR19278:SF9">
    <property type="entry name" value="URIDINE 5'-MONOPHOSPHATE SYNTHASE"/>
    <property type="match status" value="1"/>
</dbReference>
<dbReference type="NCBIfam" id="TIGR00336">
    <property type="entry name" value="pyrE"/>
    <property type="match status" value="1"/>
</dbReference>
<keyword evidence="5 6" id="KW-0665">Pyrimidine biosynthesis</keyword>
<name>A0A4V2SB67_9FIRM</name>
<keyword evidence="4 6" id="KW-0808">Transferase</keyword>
<protein>
    <recommendedName>
        <fullName evidence="2 6">Orotate phosphoribosyltransferase</fullName>
        <shortName evidence="6">OPRT</shortName>
        <shortName evidence="6">OPRTase</shortName>
        <ecNumber evidence="2 6">2.4.2.10</ecNumber>
    </recommendedName>
</protein>
<dbReference type="GO" id="GO:0044205">
    <property type="term" value="P:'de novo' UMP biosynthetic process"/>
    <property type="evidence" value="ECO:0007669"/>
    <property type="project" value="UniProtKB-UniRule"/>
</dbReference>
<feature type="domain" description="Phosphoribosyltransferase" evidence="7">
    <location>
        <begin position="48"/>
        <end position="153"/>
    </location>
</feature>
<dbReference type="Proteomes" id="UP000294919">
    <property type="component" value="Unassembled WGS sequence"/>
</dbReference>
<dbReference type="GO" id="GO:0000287">
    <property type="term" value="F:magnesium ion binding"/>
    <property type="evidence" value="ECO:0007669"/>
    <property type="project" value="UniProtKB-UniRule"/>
</dbReference>
<evidence type="ECO:0000313" key="8">
    <source>
        <dbReference type="EMBL" id="TCO74370.1"/>
    </source>
</evidence>
<gene>
    <name evidence="6" type="primary">pyrE</name>
    <name evidence="8" type="ORF">EV214_11313</name>
</gene>
<dbReference type="AlphaFoldDB" id="A0A4V2SB67"/>
<comment type="caution">
    <text evidence="8">The sequence shown here is derived from an EMBL/GenBank/DDBJ whole genome shotgun (WGS) entry which is preliminary data.</text>
</comment>
<evidence type="ECO:0000256" key="3">
    <source>
        <dbReference type="ARBA" id="ARBA00022676"/>
    </source>
</evidence>
<keyword evidence="6" id="KW-0460">Magnesium</keyword>
<comment type="cofactor">
    <cofactor evidence="6">
        <name>Mg(2+)</name>
        <dbReference type="ChEBI" id="CHEBI:18420"/>
    </cofactor>
</comment>
<dbReference type="EMBL" id="SLWV01000013">
    <property type="protein sequence ID" value="TCO74370.1"/>
    <property type="molecule type" value="Genomic_DNA"/>
</dbReference>
<dbReference type="Gene3D" id="3.40.50.2020">
    <property type="match status" value="1"/>
</dbReference>
<comment type="similarity">
    <text evidence="6">Belongs to the purine/pyrimidine phosphoribosyltransferase family. PyrE subfamily.</text>
</comment>
<dbReference type="SUPFAM" id="SSF53271">
    <property type="entry name" value="PRTase-like"/>
    <property type="match status" value="1"/>
</dbReference>
<evidence type="ECO:0000259" key="7">
    <source>
        <dbReference type="Pfam" id="PF00156"/>
    </source>
</evidence>
<evidence type="ECO:0000256" key="6">
    <source>
        <dbReference type="HAMAP-Rule" id="MF_01208"/>
    </source>
</evidence>
<comment type="caution">
    <text evidence="6">Lacks conserved residue(s) required for the propagation of feature annotation.</text>
</comment>
<dbReference type="Pfam" id="PF00156">
    <property type="entry name" value="Pribosyltran"/>
    <property type="match status" value="1"/>
</dbReference>
<evidence type="ECO:0000256" key="2">
    <source>
        <dbReference type="ARBA" id="ARBA00011971"/>
    </source>
</evidence>
<keyword evidence="3 6" id="KW-0328">Glycosyltransferase</keyword>
<reference evidence="8 9" key="1">
    <citation type="submission" date="2019-03" db="EMBL/GenBank/DDBJ databases">
        <title>Genomic Encyclopedia of Type Strains, Phase IV (KMG-IV): sequencing the most valuable type-strain genomes for metagenomic binning, comparative biology and taxonomic classification.</title>
        <authorList>
            <person name="Goeker M."/>
        </authorList>
    </citation>
    <scope>NUCLEOTIDE SEQUENCE [LARGE SCALE GENOMIC DNA]</scope>
    <source>
        <strain evidence="8 9">DSM 102940</strain>
    </source>
</reference>
<feature type="binding site" evidence="6">
    <location>
        <position position="103"/>
    </location>
    <ligand>
        <name>5-phospho-alpha-D-ribose 1-diphosphate</name>
        <dbReference type="ChEBI" id="CHEBI:58017"/>
        <note>ligand shared between dimeric partners</note>
    </ligand>
</feature>
<evidence type="ECO:0000313" key="9">
    <source>
        <dbReference type="Proteomes" id="UP000294919"/>
    </source>
</evidence>
<dbReference type="InterPro" id="IPR000836">
    <property type="entry name" value="PRTase_dom"/>
</dbReference>
<evidence type="ECO:0000256" key="1">
    <source>
        <dbReference type="ARBA" id="ARBA00004889"/>
    </source>
</evidence>
<comment type="function">
    <text evidence="6">Catalyzes the transfer of a ribosyl phosphate group from 5-phosphoribose 1-diphosphate to orotate, leading to the formation of orotidine monophosphate (OMP).</text>
</comment>
<dbReference type="HAMAP" id="MF_01208">
    <property type="entry name" value="PyrE"/>
    <property type="match status" value="1"/>
</dbReference>
<feature type="binding site" evidence="6">
    <location>
        <position position="127"/>
    </location>
    <ligand>
        <name>orotate</name>
        <dbReference type="ChEBI" id="CHEBI:30839"/>
    </ligand>
</feature>
<organism evidence="8 9">
    <name type="scientific">Marinisporobacter balticus</name>
    <dbReference type="NCBI Taxonomy" id="2018667"/>
    <lineage>
        <taxon>Bacteria</taxon>
        <taxon>Bacillati</taxon>
        <taxon>Bacillota</taxon>
        <taxon>Clostridia</taxon>
        <taxon>Peptostreptococcales</taxon>
        <taxon>Thermotaleaceae</taxon>
        <taxon>Marinisporobacter</taxon>
    </lineage>
</organism>
<evidence type="ECO:0000256" key="5">
    <source>
        <dbReference type="ARBA" id="ARBA00022975"/>
    </source>
</evidence>
<dbReference type="InterPro" id="IPR029057">
    <property type="entry name" value="PRTase-like"/>
</dbReference>
<comment type="pathway">
    <text evidence="1 6">Pyrimidine metabolism; UMP biosynthesis via de novo pathway; UMP from orotate: step 1/2.</text>
</comment>
<feature type="binding site" evidence="6">
    <location>
        <position position="97"/>
    </location>
    <ligand>
        <name>5-phospho-alpha-D-ribose 1-diphosphate</name>
        <dbReference type="ChEBI" id="CHEBI:58017"/>
        <note>ligand shared between dimeric partners</note>
    </ligand>
</feature>
<dbReference type="RefSeq" id="WP_165916330.1">
    <property type="nucleotide sequence ID" value="NZ_SLWV01000013.1"/>
</dbReference>
<feature type="binding site" evidence="6">
    <location>
        <position position="101"/>
    </location>
    <ligand>
        <name>5-phospho-alpha-D-ribose 1-diphosphate</name>
        <dbReference type="ChEBI" id="CHEBI:58017"/>
        <note>ligand shared between dimeric partners</note>
    </ligand>
</feature>
<dbReference type="InterPro" id="IPR004467">
    <property type="entry name" value="Or_phspho_trans_dom"/>
</dbReference>
<feature type="binding site" description="in other chain" evidence="6">
    <location>
        <begin position="123"/>
        <end position="131"/>
    </location>
    <ligand>
        <name>5-phospho-alpha-D-ribose 1-diphosphate</name>
        <dbReference type="ChEBI" id="CHEBI:58017"/>
        <note>ligand shared between dimeric partners</note>
    </ligand>
</feature>
<dbReference type="InterPro" id="IPR023031">
    <property type="entry name" value="OPRT"/>
</dbReference>
<evidence type="ECO:0000256" key="4">
    <source>
        <dbReference type="ARBA" id="ARBA00022679"/>
    </source>
</evidence>
<comment type="subunit">
    <text evidence="6">Homodimer.</text>
</comment>
<dbReference type="GO" id="GO:0004588">
    <property type="term" value="F:orotate phosphoribosyltransferase activity"/>
    <property type="evidence" value="ECO:0007669"/>
    <property type="project" value="UniProtKB-UniRule"/>
</dbReference>
<comment type="catalytic activity">
    <reaction evidence="6">
        <text>orotidine 5'-phosphate + diphosphate = orotate + 5-phospho-alpha-D-ribose 1-diphosphate</text>
        <dbReference type="Rhea" id="RHEA:10380"/>
        <dbReference type="ChEBI" id="CHEBI:30839"/>
        <dbReference type="ChEBI" id="CHEBI:33019"/>
        <dbReference type="ChEBI" id="CHEBI:57538"/>
        <dbReference type="ChEBI" id="CHEBI:58017"/>
        <dbReference type="EC" id="2.4.2.10"/>
    </reaction>
</comment>
<dbReference type="EC" id="2.4.2.10" evidence="2 6"/>
<dbReference type="UniPathway" id="UPA00070">
    <property type="reaction ID" value="UER00119"/>
</dbReference>
<proteinExistence type="inferred from homology"/>